<keyword evidence="3" id="KW-1185">Reference proteome</keyword>
<dbReference type="VEuPathDB" id="PlasmoDB:PGAL8A_00329200"/>
<reference evidence="2" key="1">
    <citation type="submission" date="2015-04" db="EMBL/GenBank/DDBJ databases">
        <authorList>
            <consortium name="Pathogen Informatics"/>
        </authorList>
    </citation>
    <scope>NUCLEOTIDE SEQUENCE [LARGE SCALE GENOMIC DNA]</scope>
    <source>
        <strain evidence="2">8A</strain>
    </source>
</reference>
<dbReference type="GeneID" id="39731821"/>
<dbReference type="OrthoDB" id="6475849at2759"/>
<feature type="region of interest" description="Disordered" evidence="1">
    <location>
        <begin position="179"/>
        <end position="247"/>
    </location>
</feature>
<feature type="compositionally biased region" description="Basic and acidic residues" evidence="1">
    <location>
        <begin position="179"/>
        <end position="242"/>
    </location>
</feature>
<name>A0A1J1GV13_PLAGA</name>
<proteinExistence type="predicted"/>
<evidence type="ECO:0000313" key="3">
    <source>
        <dbReference type="Proteomes" id="UP000220797"/>
    </source>
</evidence>
<dbReference type="Proteomes" id="UP000220797">
    <property type="component" value="Unassembled WGS sequence"/>
</dbReference>
<organism evidence="2 3">
    <name type="scientific">Plasmodium gallinaceum</name>
    <dbReference type="NCBI Taxonomy" id="5849"/>
    <lineage>
        <taxon>Eukaryota</taxon>
        <taxon>Sar</taxon>
        <taxon>Alveolata</taxon>
        <taxon>Apicomplexa</taxon>
        <taxon>Aconoidasida</taxon>
        <taxon>Haemosporida</taxon>
        <taxon>Plasmodiidae</taxon>
        <taxon>Plasmodium</taxon>
        <taxon>Plasmodium (Haemamoeba)</taxon>
    </lineage>
</organism>
<dbReference type="RefSeq" id="XP_028528883.1">
    <property type="nucleotide sequence ID" value="XM_028672319.1"/>
</dbReference>
<accession>A0A1J1GV13</accession>
<dbReference type="EMBL" id="CVMV01000057">
    <property type="protein sequence ID" value="CRG96078.1"/>
    <property type="molecule type" value="Genomic_DNA"/>
</dbReference>
<evidence type="ECO:0000256" key="1">
    <source>
        <dbReference type="SAM" id="MobiDB-lite"/>
    </source>
</evidence>
<sequence length="263" mass="31420">MKTLNLYLKISTFLLFIWIYQCFYNSDSYKTLIDENILQTINELKYERILTEGNIEGKKQTYAEGCLEESPLDNKKNKCKNQDQYKDPSNYWNKVIIPQMWKRFDQETSGMDPKLKEKKWNVELHKFSNRKVRDMHLISRRRDISDEEKKQNIDSIMRELHSEFEKFLCKYKKGMGDNKTEFESKKGMTDNKAESESKKGMTDNKTESESKKEMTDNKTECESNKEMKDNKTESESKGDQGKNKKKNKKSNIFKFLFCRFDNH</sequence>
<evidence type="ECO:0000313" key="2">
    <source>
        <dbReference type="EMBL" id="CRG96078.1"/>
    </source>
</evidence>
<dbReference type="AlphaFoldDB" id="A0A1J1GV13"/>
<protein>
    <submittedName>
        <fullName evidence="2">Fam-g protein</fullName>
    </submittedName>
</protein>
<gene>
    <name evidence="2" type="ORF">PGAL8A_00329200</name>
</gene>
<comment type="caution">
    <text evidence="2">The sequence shown here is derived from an EMBL/GenBank/DDBJ whole genome shotgun (WGS) entry which is preliminary data.</text>
</comment>